<gene>
    <name evidence="1" type="ORF">GPZ80_14515</name>
</gene>
<keyword evidence="2" id="KW-1185">Reference proteome</keyword>
<evidence type="ECO:0000313" key="1">
    <source>
        <dbReference type="EMBL" id="MBC6448383.1"/>
    </source>
</evidence>
<dbReference type="Proteomes" id="UP000734823">
    <property type="component" value="Unassembled WGS sequence"/>
</dbReference>
<proteinExistence type="predicted"/>
<name>A0ABR7L765_9PSEU</name>
<comment type="caution">
    <text evidence="1">The sequence shown here is derived from an EMBL/GenBank/DDBJ whole genome shotgun (WGS) entry which is preliminary data.</text>
</comment>
<dbReference type="EMBL" id="JABVED010000007">
    <property type="protein sequence ID" value="MBC6448383.1"/>
    <property type="molecule type" value="Genomic_DNA"/>
</dbReference>
<sequence length="196" mass="22644">MITWLLNRVRSGVAIMNRTMTVHAFVDESRRGFRYFVAAAIAQPTHLHTLRRDLRKLLIPNQREIHFAKEKDVQRRKLADAIAQLPIEVAMYSRMCGRQDESARQTCLRAMTQDLLRRKAQRLVLDSRSQSDVIDRATLSHALRDAEESRFGYDHLSTGEPLLWVADVAAWCYGAGAEWRKRIAPIITQEIDLDYP</sequence>
<organism evidence="1 2">
    <name type="scientific">Actinokineospora xionganensis</name>
    <dbReference type="NCBI Taxonomy" id="2684470"/>
    <lineage>
        <taxon>Bacteria</taxon>
        <taxon>Bacillati</taxon>
        <taxon>Actinomycetota</taxon>
        <taxon>Actinomycetes</taxon>
        <taxon>Pseudonocardiales</taxon>
        <taxon>Pseudonocardiaceae</taxon>
        <taxon>Actinokineospora</taxon>
    </lineage>
</organism>
<protein>
    <recommendedName>
        <fullName evidence="3">DUF3800 domain-containing protein</fullName>
    </recommendedName>
</protein>
<accession>A0ABR7L765</accession>
<dbReference type="RefSeq" id="WP_187220868.1">
    <property type="nucleotide sequence ID" value="NZ_JABVED010000007.1"/>
</dbReference>
<reference evidence="1 2" key="1">
    <citation type="submission" date="2020-06" db="EMBL/GenBank/DDBJ databases">
        <title>Actinokineospora xiongansis sp. nov., isolated from soil of Baiyangdian.</title>
        <authorList>
            <person name="Zhang X."/>
        </authorList>
    </citation>
    <scope>NUCLEOTIDE SEQUENCE [LARGE SCALE GENOMIC DNA]</scope>
    <source>
        <strain evidence="1 2">HBU206404</strain>
    </source>
</reference>
<evidence type="ECO:0008006" key="3">
    <source>
        <dbReference type="Google" id="ProtNLM"/>
    </source>
</evidence>
<evidence type="ECO:0000313" key="2">
    <source>
        <dbReference type="Proteomes" id="UP000734823"/>
    </source>
</evidence>